<dbReference type="RefSeq" id="XP_009018994.1">
    <property type="nucleotide sequence ID" value="XM_009020746.1"/>
</dbReference>
<dbReference type="Proteomes" id="UP000015101">
    <property type="component" value="Unassembled WGS sequence"/>
</dbReference>
<protein>
    <submittedName>
        <fullName evidence="1 2">Uncharacterized protein</fullName>
    </submittedName>
</protein>
<accession>T1F7R7</accession>
<dbReference type="EnsemblMetazoa" id="HelroT174198">
    <property type="protein sequence ID" value="HelroP174198"/>
    <property type="gene ID" value="HelroG174198"/>
</dbReference>
<dbReference type="HOGENOM" id="CLU_2280411_0_0_1"/>
<dbReference type="GeneID" id="20204866"/>
<reference evidence="1 3" key="2">
    <citation type="journal article" date="2013" name="Nature">
        <title>Insights into bilaterian evolution from three spiralian genomes.</title>
        <authorList>
            <person name="Simakov O."/>
            <person name="Marletaz F."/>
            <person name="Cho S.J."/>
            <person name="Edsinger-Gonzales E."/>
            <person name="Havlak P."/>
            <person name="Hellsten U."/>
            <person name="Kuo D.H."/>
            <person name="Larsson T."/>
            <person name="Lv J."/>
            <person name="Arendt D."/>
            <person name="Savage R."/>
            <person name="Osoegawa K."/>
            <person name="de Jong P."/>
            <person name="Grimwood J."/>
            <person name="Chapman J.A."/>
            <person name="Shapiro H."/>
            <person name="Aerts A."/>
            <person name="Otillar R.P."/>
            <person name="Terry A.Y."/>
            <person name="Boore J.L."/>
            <person name="Grigoriev I.V."/>
            <person name="Lindberg D.R."/>
            <person name="Seaver E.C."/>
            <person name="Weisblat D.A."/>
            <person name="Putnam N.H."/>
            <person name="Rokhsar D.S."/>
        </authorList>
    </citation>
    <scope>NUCLEOTIDE SEQUENCE</scope>
</reference>
<dbReference type="InParanoid" id="T1F7R7"/>
<name>T1F7R7_HELRO</name>
<reference evidence="2" key="3">
    <citation type="submission" date="2015-06" db="UniProtKB">
        <authorList>
            <consortium name="EnsemblMetazoa"/>
        </authorList>
    </citation>
    <scope>IDENTIFICATION</scope>
</reference>
<dbReference type="OrthoDB" id="6143638at2759"/>
<evidence type="ECO:0000313" key="3">
    <source>
        <dbReference type="Proteomes" id="UP000015101"/>
    </source>
</evidence>
<keyword evidence="3" id="KW-1185">Reference proteome</keyword>
<dbReference type="EMBL" id="AMQM01004846">
    <property type="status" value="NOT_ANNOTATED_CDS"/>
    <property type="molecule type" value="Genomic_DNA"/>
</dbReference>
<reference evidence="3" key="1">
    <citation type="submission" date="2012-12" db="EMBL/GenBank/DDBJ databases">
        <authorList>
            <person name="Hellsten U."/>
            <person name="Grimwood J."/>
            <person name="Chapman J.A."/>
            <person name="Shapiro H."/>
            <person name="Aerts A."/>
            <person name="Otillar R.P."/>
            <person name="Terry A.Y."/>
            <person name="Boore J.L."/>
            <person name="Simakov O."/>
            <person name="Marletaz F."/>
            <person name="Cho S.-J."/>
            <person name="Edsinger-Gonzales E."/>
            <person name="Havlak P."/>
            <person name="Kuo D.-H."/>
            <person name="Larsson T."/>
            <person name="Lv J."/>
            <person name="Arendt D."/>
            <person name="Savage R."/>
            <person name="Osoegawa K."/>
            <person name="de Jong P."/>
            <person name="Lindberg D.R."/>
            <person name="Seaver E.C."/>
            <person name="Weisblat D.A."/>
            <person name="Putnam N.H."/>
            <person name="Grigoriev I.V."/>
            <person name="Rokhsar D.S."/>
        </authorList>
    </citation>
    <scope>NUCLEOTIDE SEQUENCE</scope>
</reference>
<dbReference type="KEGG" id="hro:HELRODRAFT_174198"/>
<organism evidence="2 3">
    <name type="scientific">Helobdella robusta</name>
    <name type="common">Californian leech</name>
    <dbReference type="NCBI Taxonomy" id="6412"/>
    <lineage>
        <taxon>Eukaryota</taxon>
        <taxon>Metazoa</taxon>
        <taxon>Spiralia</taxon>
        <taxon>Lophotrochozoa</taxon>
        <taxon>Annelida</taxon>
        <taxon>Clitellata</taxon>
        <taxon>Hirudinea</taxon>
        <taxon>Rhynchobdellida</taxon>
        <taxon>Glossiphoniidae</taxon>
        <taxon>Helobdella</taxon>
    </lineage>
</organism>
<dbReference type="EMBL" id="KB096716">
    <property type="protein sequence ID" value="ESO02780.1"/>
    <property type="molecule type" value="Genomic_DNA"/>
</dbReference>
<dbReference type="AlphaFoldDB" id="T1F7R7"/>
<dbReference type="CTD" id="20204866"/>
<evidence type="ECO:0000313" key="1">
    <source>
        <dbReference type="EMBL" id="ESO02780.1"/>
    </source>
</evidence>
<proteinExistence type="predicted"/>
<sequence>MCNNTDWKKSSKAIRRRQFIISLGESLVEPLIRKHLDNSVRLRKSIMDAIQLLELNLGKRRIKRPTKEKRTQDVVICARASVTGKLVCSAMCVPGPLVRHIL</sequence>
<gene>
    <name evidence="2" type="primary">20204866</name>
    <name evidence="1" type="ORF">HELRODRAFT_174198</name>
</gene>
<evidence type="ECO:0000313" key="2">
    <source>
        <dbReference type="EnsemblMetazoa" id="HelroP174198"/>
    </source>
</evidence>